<comment type="caution">
    <text evidence="1">The sequence shown here is derived from an EMBL/GenBank/DDBJ whole genome shotgun (WGS) entry which is preliminary data.</text>
</comment>
<protein>
    <submittedName>
        <fullName evidence="1">Uncharacterized protein</fullName>
    </submittedName>
</protein>
<dbReference type="EMBL" id="JAGDFM010001170">
    <property type="protein sequence ID" value="KAG7375438.1"/>
    <property type="molecule type" value="Genomic_DNA"/>
</dbReference>
<keyword evidence="2" id="KW-1185">Reference proteome</keyword>
<evidence type="ECO:0000313" key="2">
    <source>
        <dbReference type="Proteomes" id="UP000694044"/>
    </source>
</evidence>
<sequence>MAQHVARATQTWQPQQCPSYPLARHNTELAYLQADFETYGSERPADLIFSNAALQRVSAEKDQEVLPRLFAPEAWRRVGVSNPGHPSAAESPACGRCGGALGTGWSCNAAADVTEPYD</sequence>
<gene>
    <name evidence="1" type="ORF">PHYPSEUDO_001231</name>
</gene>
<dbReference type="AlphaFoldDB" id="A0A8T1V5V1"/>
<accession>A0A8T1V5V1</accession>
<evidence type="ECO:0000313" key="1">
    <source>
        <dbReference type="EMBL" id="KAG7375438.1"/>
    </source>
</evidence>
<reference evidence="1" key="1">
    <citation type="submission" date="2021-02" db="EMBL/GenBank/DDBJ databases">
        <authorList>
            <person name="Palmer J.M."/>
        </authorList>
    </citation>
    <scope>NUCLEOTIDE SEQUENCE</scope>
    <source>
        <strain evidence="1">SCRP734</strain>
    </source>
</reference>
<organism evidence="1 2">
    <name type="scientific">Phytophthora pseudosyringae</name>
    <dbReference type="NCBI Taxonomy" id="221518"/>
    <lineage>
        <taxon>Eukaryota</taxon>
        <taxon>Sar</taxon>
        <taxon>Stramenopiles</taxon>
        <taxon>Oomycota</taxon>
        <taxon>Peronosporomycetes</taxon>
        <taxon>Peronosporales</taxon>
        <taxon>Peronosporaceae</taxon>
        <taxon>Phytophthora</taxon>
    </lineage>
</organism>
<name>A0A8T1V5V1_9STRA</name>
<proteinExistence type="predicted"/>
<dbReference type="Proteomes" id="UP000694044">
    <property type="component" value="Unassembled WGS sequence"/>
</dbReference>